<evidence type="ECO:0000259" key="3">
    <source>
        <dbReference type="PROSITE" id="PS01031"/>
    </source>
</evidence>
<evidence type="ECO:0000256" key="2">
    <source>
        <dbReference type="RuleBase" id="RU003616"/>
    </source>
</evidence>
<proteinExistence type="inferred from homology"/>
<dbReference type="EMBL" id="UPXX01000029">
    <property type="protein sequence ID" value="VBB45555.1"/>
    <property type="molecule type" value="Genomic_DNA"/>
</dbReference>
<dbReference type="PANTHER" id="PTHR11527">
    <property type="entry name" value="HEAT-SHOCK PROTEIN 20 FAMILY MEMBER"/>
    <property type="match status" value="1"/>
</dbReference>
<dbReference type="InterPro" id="IPR031107">
    <property type="entry name" value="Small_HSP"/>
</dbReference>
<feature type="domain" description="SHSP" evidence="3">
    <location>
        <begin position="36"/>
        <end position="148"/>
    </location>
</feature>
<accession>A0A653AC32</accession>
<name>A0A653AC32_UNCDX</name>
<organism evidence="4">
    <name type="scientific">Uncultured Desulfatiglans sp</name>
    <dbReference type="NCBI Taxonomy" id="1748965"/>
    <lineage>
        <taxon>Bacteria</taxon>
        <taxon>Pseudomonadati</taxon>
        <taxon>Thermodesulfobacteriota</taxon>
        <taxon>Desulfobacteria</taxon>
        <taxon>Desulfatiglandales</taxon>
        <taxon>Desulfatiglandaceae</taxon>
        <taxon>Desulfatiglans</taxon>
        <taxon>environmental samples</taxon>
    </lineage>
</organism>
<dbReference type="InterPro" id="IPR008978">
    <property type="entry name" value="HSP20-like_chaperone"/>
</dbReference>
<protein>
    <submittedName>
        <fullName evidence="4">Putative 18 kDa antigen 2</fullName>
    </submittedName>
</protein>
<dbReference type="SUPFAM" id="SSF49764">
    <property type="entry name" value="HSP20-like chaperones"/>
    <property type="match status" value="1"/>
</dbReference>
<dbReference type="PROSITE" id="PS01031">
    <property type="entry name" value="SHSP"/>
    <property type="match status" value="1"/>
</dbReference>
<dbReference type="AlphaFoldDB" id="A0A653AC32"/>
<reference evidence="4" key="1">
    <citation type="submission" date="2018-07" db="EMBL/GenBank/DDBJ databases">
        <authorList>
            <consortium name="Genoscope - CEA"/>
            <person name="William W."/>
        </authorList>
    </citation>
    <scope>NUCLEOTIDE SEQUENCE</scope>
    <source>
        <strain evidence="4">IK1</strain>
    </source>
</reference>
<dbReference type="InterPro" id="IPR002068">
    <property type="entry name" value="A-crystallin/Hsp20_dom"/>
</dbReference>
<sequence>MLELTVWKNQQLDDLRRDIDRLFDRIWADFGISLLPGEFVRGPAVHMAENATTLIVQVELPGADPDSLRLSVMKNVLLVQGEKPAPFARSAGRDRAVENVFTPFARRIQLPCRVIEDEVEATFADGILRVVLPKQLKARSSSIRITVA</sequence>
<dbReference type="Gene3D" id="2.60.40.790">
    <property type="match status" value="1"/>
</dbReference>
<evidence type="ECO:0000313" key="4">
    <source>
        <dbReference type="EMBL" id="VBB45555.1"/>
    </source>
</evidence>
<comment type="similarity">
    <text evidence="1 2">Belongs to the small heat shock protein (HSP20) family.</text>
</comment>
<evidence type="ECO:0000256" key="1">
    <source>
        <dbReference type="PROSITE-ProRule" id="PRU00285"/>
    </source>
</evidence>
<dbReference type="CDD" id="cd06464">
    <property type="entry name" value="ACD_sHsps-like"/>
    <property type="match status" value="1"/>
</dbReference>
<dbReference type="Pfam" id="PF00011">
    <property type="entry name" value="HSP20"/>
    <property type="match status" value="1"/>
</dbReference>
<gene>
    <name evidence="4" type="ORF">TRIP_B350506</name>
</gene>